<proteinExistence type="inferred from homology"/>
<comment type="subcellular location">
    <subcellularLocation>
        <location evidence="2">Membrane</location>
    </subcellularLocation>
</comment>
<dbReference type="Pfam" id="PF00355">
    <property type="entry name" value="Rieske"/>
    <property type="match status" value="1"/>
</dbReference>
<name>A0A7I7JP68_9MYCO</name>
<keyword evidence="23" id="KW-1185">Reference proteome</keyword>
<keyword evidence="13" id="KW-0753">Steroid metabolism</keyword>
<evidence type="ECO:0000256" key="12">
    <source>
        <dbReference type="ARBA" id="ARBA00023136"/>
    </source>
</evidence>
<dbReference type="Pfam" id="PF19298">
    <property type="entry name" value="KshA_C"/>
    <property type="match status" value="1"/>
</dbReference>
<dbReference type="AlphaFoldDB" id="A0A7I7JP68"/>
<dbReference type="GO" id="GO:0016020">
    <property type="term" value="C:membrane"/>
    <property type="evidence" value="ECO:0007669"/>
    <property type="project" value="UniProtKB-SubCell"/>
</dbReference>
<organism evidence="22 23">
    <name type="scientific">Mycobacterium novum</name>
    <dbReference type="NCBI Taxonomy" id="2492438"/>
    <lineage>
        <taxon>Bacteria</taxon>
        <taxon>Bacillati</taxon>
        <taxon>Actinomycetota</taxon>
        <taxon>Actinomycetes</taxon>
        <taxon>Mycobacteriales</taxon>
        <taxon>Mycobacteriaceae</taxon>
        <taxon>Mycobacterium</taxon>
    </lineage>
</organism>
<keyword evidence="5" id="KW-0001">2Fe-2S</keyword>
<evidence type="ECO:0000256" key="16">
    <source>
        <dbReference type="ARBA" id="ARBA00026095"/>
    </source>
</evidence>
<keyword evidence="6" id="KW-0479">Metal-binding</keyword>
<evidence type="ECO:0000256" key="20">
    <source>
        <dbReference type="ARBA" id="ARBA00049548"/>
    </source>
</evidence>
<comment type="pathway">
    <text evidence="3">Hormone biosynthesis.</text>
</comment>
<accession>A0A7I7JP68</accession>
<dbReference type="SUPFAM" id="SSF50022">
    <property type="entry name" value="ISP domain"/>
    <property type="match status" value="1"/>
</dbReference>
<gene>
    <name evidence="22" type="ORF">MNVM_27170</name>
</gene>
<evidence type="ECO:0000259" key="21">
    <source>
        <dbReference type="PROSITE" id="PS51296"/>
    </source>
</evidence>
<evidence type="ECO:0000256" key="18">
    <source>
        <dbReference type="ARBA" id="ARBA00046982"/>
    </source>
</evidence>
<dbReference type="CDD" id="cd03469">
    <property type="entry name" value="Rieske_RO_Alpha_N"/>
    <property type="match status" value="1"/>
</dbReference>
<comment type="similarity">
    <text evidence="15">Belongs to the cholesterol 7-desaturase family.</text>
</comment>
<comment type="catalytic activity">
    <reaction evidence="20">
        <text>cholesterol + NADPH + O2 + H(+) = 7-dehydrocholesterol + NADP(+) + 2 H2O</text>
        <dbReference type="Rhea" id="RHEA:45024"/>
        <dbReference type="ChEBI" id="CHEBI:15377"/>
        <dbReference type="ChEBI" id="CHEBI:15378"/>
        <dbReference type="ChEBI" id="CHEBI:15379"/>
        <dbReference type="ChEBI" id="CHEBI:16113"/>
        <dbReference type="ChEBI" id="CHEBI:17759"/>
        <dbReference type="ChEBI" id="CHEBI:57783"/>
        <dbReference type="ChEBI" id="CHEBI:58349"/>
        <dbReference type="EC" id="1.14.19.21"/>
    </reaction>
    <physiologicalReaction direction="left-to-right" evidence="20">
        <dbReference type="Rhea" id="RHEA:45025"/>
    </physiologicalReaction>
</comment>
<evidence type="ECO:0000256" key="5">
    <source>
        <dbReference type="ARBA" id="ARBA00022714"/>
    </source>
</evidence>
<dbReference type="GO" id="GO:0016042">
    <property type="term" value="P:lipid catabolic process"/>
    <property type="evidence" value="ECO:0007669"/>
    <property type="project" value="UniProtKB-KW"/>
</dbReference>
<dbReference type="Gene3D" id="2.102.10.10">
    <property type="entry name" value="Rieske [2Fe-2S] iron-sulphur domain"/>
    <property type="match status" value="1"/>
</dbReference>
<evidence type="ECO:0000256" key="4">
    <source>
        <dbReference type="ARBA" id="ARBA00022692"/>
    </source>
</evidence>
<dbReference type="SUPFAM" id="SSF55961">
    <property type="entry name" value="Bet v1-like"/>
    <property type="match status" value="1"/>
</dbReference>
<dbReference type="PANTHER" id="PTHR21266">
    <property type="entry name" value="IRON-SULFUR DOMAIN CONTAINING PROTEIN"/>
    <property type="match status" value="1"/>
</dbReference>
<dbReference type="KEGG" id="mnm:MNVM_27170"/>
<dbReference type="Gene3D" id="3.90.380.10">
    <property type="entry name" value="Naphthalene 1,2-dioxygenase Alpha Subunit, Chain A, domain 1"/>
    <property type="match status" value="1"/>
</dbReference>
<dbReference type="GO" id="GO:0005737">
    <property type="term" value="C:cytoplasm"/>
    <property type="evidence" value="ECO:0007669"/>
    <property type="project" value="TreeGrafter"/>
</dbReference>
<keyword evidence="12" id="KW-0472">Membrane</keyword>
<evidence type="ECO:0000256" key="9">
    <source>
        <dbReference type="ARBA" id="ARBA00023002"/>
    </source>
</evidence>
<keyword evidence="11" id="KW-0411">Iron-sulfur</keyword>
<dbReference type="InterPro" id="IPR036922">
    <property type="entry name" value="Rieske_2Fe-2S_sf"/>
</dbReference>
<evidence type="ECO:0000313" key="23">
    <source>
        <dbReference type="Proteomes" id="UP000466997"/>
    </source>
</evidence>
<evidence type="ECO:0000313" key="22">
    <source>
        <dbReference type="EMBL" id="BBX13636.1"/>
    </source>
</evidence>
<evidence type="ECO:0000256" key="1">
    <source>
        <dbReference type="ARBA" id="ARBA00001962"/>
    </source>
</evidence>
<comment type="catalytic activity">
    <reaction evidence="19">
        <text>cholesterol + NADH + O2 + H(+) = 7-dehydrocholesterol + NAD(+) + 2 H2O</text>
        <dbReference type="Rhea" id="RHEA:51644"/>
        <dbReference type="ChEBI" id="CHEBI:15377"/>
        <dbReference type="ChEBI" id="CHEBI:15378"/>
        <dbReference type="ChEBI" id="CHEBI:15379"/>
        <dbReference type="ChEBI" id="CHEBI:16113"/>
        <dbReference type="ChEBI" id="CHEBI:17759"/>
        <dbReference type="ChEBI" id="CHEBI:57540"/>
        <dbReference type="ChEBI" id="CHEBI:57945"/>
        <dbReference type="EC" id="1.14.19.21"/>
    </reaction>
    <physiologicalReaction direction="left-to-right" evidence="19">
        <dbReference type="Rhea" id="RHEA:51645"/>
    </physiologicalReaction>
</comment>
<comment type="cofactor">
    <cofactor evidence="1">
        <name>Fe cation</name>
        <dbReference type="ChEBI" id="CHEBI:24875"/>
    </cofactor>
</comment>
<dbReference type="GO" id="GO:0008203">
    <property type="term" value="P:cholesterol metabolic process"/>
    <property type="evidence" value="ECO:0007669"/>
    <property type="project" value="InterPro"/>
</dbReference>
<dbReference type="Proteomes" id="UP000466997">
    <property type="component" value="Chromosome"/>
</dbReference>
<dbReference type="PROSITE" id="PS51296">
    <property type="entry name" value="RIESKE"/>
    <property type="match status" value="1"/>
</dbReference>
<evidence type="ECO:0000256" key="8">
    <source>
        <dbReference type="ARBA" id="ARBA00022989"/>
    </source>
</evidence>
<evidence type="ECO:0000256" key="3">
    <source>
        <dbReference type="ARBA" id="ARBA00004972"/>
    </source>
</evidence>
<dbReference type="GO" id="GO:0046872">
    <property type="term" value="F:metal ion binding"/>
    <property type="evidence" value="ECO:0007669"/>
    <property type="project" value="UniProtKB-KW"/>
</dbReference>
<dbReference type="InterPro" id="IPR045605">
    <property type="entry name" value="KshA-like_C"/>
</dbReference>
<keyword evidence="4" id="KW-0812">Transmembrane</keyword>
<evidence type="ECO:0000256" key="13">
    <source>
        <dbReference type="ARBA" id="ARBA00023221"/>
    </source>
</evidence>
<comment type="subunit">
    <text evidence="18">Homotrimer. The two-component system 3-ketosteroid-9-alpha-monooxygenase is composed of an oxygenase component KshA and a reductase component KshB.</text>
</comment>
<comment type="pathway">
    <text evidence="14">Steroid hormone biosynthesis; dafachronic acid biosynthesis.</text>
</comment>
<keyword evidence="9" id="KW-0560">Oxidoreductase</keyword>
<evidence type="ECO:0000256" key="11">
    <source>
        <dbReference type="ARBA" id="ARBA00023014"/>
    </source>
</evidence>
<dbReference type="GO" id="GO:0004497">
    <property type="term" value="F:monooxygenase activity"/>
    <property type="evidence" value="ECO:0007669"/>
    <property type="project" value="UniProtKB-ARBA"/>
</dbReference>
<dbReference type="RefSeq" id="WP_193465107.1">
    <property type="nucleotide sequence ID" value="NZ_AP022562.1"/>
</dbReference>
<evidence type="ECO:0000256" key="19">
    <source>
        <dbReference type="ARBA" id="ARBA00047853"/>
    </source>
</evidence>
<dbReference type="PANTHER" id="PTHR21266:SF32">
    <property type="entry name" value="CHOLESTEROL 7-DESATURASE NVD"/>
    <property type="match status" value="1"/>
</dbReference>
<dbReference type="EMBL" id="AP022562">
    <property type="protein sequence ID" value="BBX13636.1"/>
    <property type="molecule type" value="Genomic_DNA"/>
</dbReference>
<sequence length="338" mass="39032">MKVPFTWKVTGWFMIGWSPEFEVGKTRALRYFGEDLVAYRDESGELHVMEAHCKHLGAHLGHGGKVVEDRVECPFHGWQWGPDGCNKFIPYQPDRPNKALRLRVYPVLEQYGCVFLWHHPDGAEPGWQMPDIFGKFPQFATGPEGYYRAYPEFSRRLSGEPVHPQIVAENAADSAHFQYVHHATVTPRLLEWKMTDREWHFVAGFPDVNSDDPDQMALRFHSHLFGLGGAISIFEGVQQHRLIFTCTPVDEGRSDLFYSIWWPRVPGDESEAPPEDVRARVEEQFLSTVEDDLGIWRYQRYVEHPALSKVDAKPFMTLRKWATQFYDTPPAEPALSSR</sequence>
<keyword evidence="8" id="KW-1133">Transmembrane helix</keyword>
<evidence type="ECO:0000256" key="17">
    <source>
        <dbReference type="ARBA" id="ARBA00030944"/>
    </source>
</evidence>
<evidence type="ECO:0000256" key="6">
    <source>
        <dbReference type="ARBA" id="ARBA00022723"/>
    </source>
</evidence>
<protein>
    <recommendedName>
        <fullName evidence="16">cholesterol 7-desaturase</fullName>
        <ecNumber evidence="16">1.14.19.21</ecNumber>
    </recommendedName>
    <alternativeName>
        <fullName evidence="17">Rieske-type oxygenase</fullName>
    </alternativeName>
</protein>
<keyword evidence="10" id="KW-0408">Iron</keyword>
<dbReference type="InterPro" id="IPR050584">
    <property type="entry name" value="Cholesterol_7-desaturase"/>
</dbReference>
<evidence type="ECO:0000256" key="10">
    <source>
        <dbReference type="ARBA" id="ARBA00023004"/>
    </source>
</evidence>
<keyword evidence="7" id="KW-0442">Lipid degradation</keyword>
<feature type="domain" description="Rieske" evidence="21">
    <location>
        <begin position="12"/>
        <end position="116"/>
    </location>
</feature>
<reference evidence="22 23" key="1">
    <citation type="journal article" date="2019" name="Emerg. Microbes Infect.">
        <title>Comprehensive subspecies identification of 175 nontuberculous mycobacteria species based on 7547 genomic profiles.</title>
        <authorList>
            <person name="Matsumoto Y."/>
            <person name="Kinjo T."/>
            <person name="Motooka D."/>
            <person name="Nabeya D."/>
            <person name="Jung N."/>
            <person name="Uechi K."/>
            <person name="Horii T."/>
            <person name="Iida T."/>
            <person name="Fujita J."/>
            <person name="Nakamura S."/>
        </authorList>
    </citation>
    <scope>NUCLEOTIDE SEQUENCE [LARGE SCALE GENOMIC DNA]</scope>
    <source>
        <strain evidence="22 23">JCM 6391</strain>
    </source>
</reference>
<evidence type="ECO:0000256" key="14">
    <source>
        <dbReference type="ARBA" id="ARBA00025712"/>
    </source>
</evidence>
<dbReference type="InterPro" id="IPR017941">
    <property type="entry name" value="Rieske_2Fe-2S"/>
</dbReference>
<dbReference type="GO" id="GO:0170056">
    <property type="term" value="F:cholesterol 7-desaturase [NAD(P)H] activity"/>
    <property type="evidence" value="ECO:0007669"/>
    <property type="project" value="UniProtKB-EC"/>
</dbReference>
<dbReference type="EC" id="1.14.19.21" evidence="16"/>
<keyword evidence="13" id="KW-0443">Lipid metabolism</keyword>
<dbReference type="GO" id="GO:0051537">
    <property type="term" value="F:2 iron, 2 sulfur cluster binding"/>
    <property type="evidence" value="ECO:0007669"/>
    <property type="project" value="UniProtKB-KW"/>
</dbReference>
<evidence type="ECO:0000256" key="2">
    <source>
        <dbReference type="ARBA" id="ARBA00004370"/>
    </source>
</evidence>
<evidence type="ECO:0000256" key="7">
    <source>
        <dbReference type="ARBA" id="ARBA00022963"/>
    </source>
</evidence>
<evidence type="ECO:0000256" key="15">
    <source>
        <dbReference type="ARBA" id="ARBA00025729"/>
    </source>
</evidence>